<proteinExistence type="predicted"/>
<name>A0ABQ7QYA7_PLUXY</name>
<reference evidence="1 2" key="1">
    <citation type="submission" date="2021-06" db="EMBL/GenBank/DDBJ databases">
        <title>A haploid diamondback moth (Plutella xylostella L.) genome assembly resolves 31 chromosomes and identifies a diamide resistance mutation.</title>
        <authorList>
            <person name="Ward C.M."/>
            <person name="Perry K.D."/>
            <person name="Baker G."/>
            <person name="Powis K."/>
            <person name="Heckel D.G."/>
            <person name="Baxter S.W."/>
        </authorList>
    </citation>
    <scope>NUCLEOTIDE SEQUENCE [LARGE SCALE GENOMIC DNA]</scope>
    <source>
        <strain evidence="1 2">LV</strain>
        <tissue evidence="1">Single pupa</tissue>
    </source>
</reference>
<dbReference type="Proteomes" id="UP000823941">
    <property type="component" value="Chromosome 6"/>
</dbReference>
<organism evidence="1 2">
    <name type="scientific">Plutella xylostella</name>
    <name type="common">Diamondback moth</name>
    <name type="synonym">Plutella maculipennis</name>
    <dbReference type="NCBI Taxonomy" id="51655"/>
    <lineage>
        <taxon>Eukaryota</taxon>
        <taxon>Metazoa</taxon>
        <taxon>Ecdysozoa</taxon>
        <taxon>Arthropoda</taxon>
        <taxon>Hexapoda</taxon>
        <taxon>Insecta</taxon>
        <taxon>Pterygota</taxon>
        <taxon>Neoptera</taxon>
        <taxon>Endopterygota</taxon>
        <taxon>Lepidoptera</taxon>
        <taxon>Glossata</taxon>
        <taxon>Ditrysia</taxon>
        <taxon>Yponomeutoidea</taxon>
        <taxon>Plutellidae</taxon>
        <taxon>Plutella</taxon>
    </lineage>
</organism>
<sequence length="84" mass="9638">MNIGPKLNVNLKSLSPSNYRIGPLGPKDNRVDSSEHFHFPIKTDDRVMQMLERDSDLERDGNLHVDVDEGYSIIPYRKQLVDLS</sequence>
<evidence type="ECO:0000313" key="2">
    <source>
        <dbReference type="Proteomes" id="UP000823941"/>
    </source>
</evidence>
<dbReference type="EMBL" id="JAHIBW010000006">
    <property type="protein sequence ID" value="KAG7310026.1"/>
    <property type="molecule type" value="Genomic_DNA"/>
</dbReference>
<gene>
    <name evidence="1" type="ORF">JYU34_004558</name>
</gene>
<accession>A0ABQ7QYA7</accession>
<protein>
    <submittedName>
        <fullName evidence="1">Uncharacterized protein</fullName>
    </submittedName>
</protein>
<evidence type="ECO:0000313" key="1">
    <source>
        <dbReference type="EMBL" id="KAG7310026.1"/>
    </source>
</evidence>
<keyword evidence="2" id="KW-1185">Reference proteome</keyword>
<comment type="caution">
    <text evidence="1">The sequence shown here is derived from an EMBL/GenBank/DDBJ whole genome shotgun (WGS) entry which is preliminary data.</text>
</comment>